<dbReference type="GO" id="GO:0005737">
    <property type="term" value="C:cytoplasm"/>
    <property type="evidence" value="ECO:0007669"/>
    <property type="project" value="UniProtKB-ARBA"/>
</dbReference>
<dbReference type="InterPro" id="IPR033341">
    <property type="entry name" value="SKA3"/>
</dbReference>
<feature type="domain" description="USP" evidence="21">
    <location>
        <begin position="472"/>
        <end position="768"/>
    </location>
</feature>
<dbReference type="GO" id="GO:0006508">
    <property type="term" value="P:proteolysis"/>
    <property type="evidence" value="ECO:0007669"/>
    <property type="project" value="UniProtKB-KW"/>
</dbReference>
<evidence type="ECO:0000256" key="10">
    <source>
        <dbReference type="ARBA" id="ARBA00022670"/>
    </source>
</evidence>
<organism evidence="22 23">
    <name type="scientific">Camellia sinensis var. sinensis</name>
    <name type="common">China tea</name>
    <dbReference type="NCBI Taxonomy" id="542762"/>
    <lineage>
        <taxon>Eukaryota</taxon>
        <taxon>Viridiplantae</taxon>
        <taxon>Streptophyta</taxon>
        <taxon>Embryophyta</taxon>
        <taxon>Tracheophyta</taxon>
        <taxon>Spermatophyta</taxon>
        <taxon>Magnoliopsida</taxon>
        <taxon>eudicotyledons</taxon>
        <taxon>Gunneridae</taxon>
        <taxon>Pentapetalae</taxon>
        <taxon>asterids</taxon>
        <taxon>Ericales</taxon>
        <taxon>Theaceae</taxon>
        <taxon>Camellia</taxon>
    </lineage>
</organism>
<dbReference type="FunFam" id="3.90.70.10:FF:000044">
    <property type="entry name" value="Ubiquitin carboxyl-terminal hydrolase 13"/>
    <property type="match status" value="1"/>
</dbReference>
<evidence type="ECO:0000256" key="3">
    <source>
        <dbReference type="ARBA" id="ARBA00004629"/>
    </source>
</evidence>
<feature type="domain" description="MATH" evidence="20">
    <location>
        <begin position="327"/>
        <end position="452"/>
    </location>
</feature>
<dbReference type="SMART" id="SM00061">
    <property type="entry name" value="MATH"/>
    <property type="match status" value="1"/>
</dbReference>
<dbReference type="InterPro" id="IPR038765">
    <property type="entry name" value="Papain-like_cys_pep_sf"/>
</dbReference>
<gene>
    <name evidence="22" type="ORF">TEA_000610</name>
</gene>
<keyword evidence="13" id="KW-0833">Ubl conjugation pathway</keyword>
<comment type="caution">
    <text evidence="22">The sequence shown here is derived from an EMBL/GenBank/DDBJ whole genome shotgun (WGS) entry which is preliminary data.</text>
</comment>
<dbReference type="STRING" id="542762.A0A4S4EKY9"/>
<evidence type="ECO:0000256" key="8">
    <source>
        <dbReference type="ARBA" id="ARBA00022490"/>
    </source>
</evidence>
<dbReference type="InterPro" id="IPR001394">
    <property type="entry name" value="Peptidase_C19_UCH"/>
</dbReference>
<dbReference type="GO" id="GO:0051301">
    <property type="term" value="P:cell division"/>
    <property type="evidence" value="ECO:0007669"/>
    <property type="project" value="UniProtKB-KW"/>
</dbReference>
<evidence type="ECO:0000256" key="5">
    <source>
        <dbReference type="ARBA" id="ARBA00009085"/>
    </source>
</evidence>
<dbReference type="PANTHER" id="PTHR48118:SF1">
    <property type="entry name" value="SPINDLE AND KINETOCHORE-ASSOCIATED PROTEIN 3"/>
    <property type="match status" value="1"/>
</dbReference>
<dbReference type="InterPro" id="IPR008974">
    <property type="entry name" value="TRAF-like"/>
</dbReference>
<dbReference type="PROSITE" id="PS00972">
    <property type="entry name" value="USP_1"/>
    <property type="match status" value="1"/>
</dbReference>
<evidence type="ECO:0000256" key="14">
    <source>
        <dbReference type="ARBA" id="ARBA00022801"/>
    </source>
</evidence>
<evidence type="ECO:0000256" key="4">
    <source>
        <dbReference type="ARBA" id="ARBA00007716"/>
    </source>
</evidence>
<keyword evidence="11" id="KW-0493">Microtubule</keyword>
<comment type="similarity">
    <text evidence="4">Belongs to the SKA3 family.</text>
</comment>
<keyword evidence="18" id="KW-0131">Cell cycle</keyword>
<evidence type="ECO:0000256" key="2">
    <source>
        <dbReference type="ARBA" id="ARBA00004186"/>
    </source>
</evidence>
<dbReference type="InterPro" id="IPR002083">
    <property type="entry name" value="MATH/TRAF_dom"/>
</dbReference>
<keyword evidence="19" id="KW-0137">Centromere</keyword>
<accession>A0A4S4EKY9</accession>
<dbReference type="PROSITE" id="PS50235">
    <property type="entry name" value="USP_3"/>
    <property type="match status" value="1"/>
</dbReference>
<dbReference type="CDD" id="cd00121">
    <property type="entry name" value="MATH"/>
    <property type="match status" value="1"/>
</dbReference>
<proteinExistence type="inferred from homology"/>
<dbReference type="GO" id="GO:0007059">
    <property type="term" value="P:chromosome segregation"/>
    <property type="evidence" value="ECO:0007669"/>
    <property type="project" value="InterPro"/>
</dbReference>
<dbReference type="EC" id="3.4.19.12" evidence="6"/>
<keyword evidence="12" id="KW-0498">Mitosis</keyword>
<dbReference type="Gene3D" id="6.10.250.1400">
    <property type="match status" value="1"/>
</dbReference>
<comment type="subcellular location">
    <subcellularLocation>
        <location evidence="3">Chromosome</location>
        <location evidence="3">Centromere</location>
        <location evidence="3">Kinetochore</location>
    </subcellularLocation>
    <subcellularLocation>
        <location evidence="2">Cytoplasm</location>
        <location evidence="2">Cytoskeleton</location>
        <location evidence="2">Spindle</location>
    </subcellularLocation>
</comment>
<evidence type="ECO:0000256" key="1">
    <source>
        <dbReference type="ARBA" id="ARBA00000707"/>
    </source>
</evidence>
<dbReference type="GO" id="GO:0000278">
    <property type="term" value="P:mitotic cell cycle"/>
    <property type="evidence" value="ECO:0007669"/>
    <property type="project" value="TreeGrafter"/>
</dbReference>
<keyword evidence="16" id="KW-0995">Kinetochore</keyword>
<dbReference type="PANTHER" id="PTHR48118">
    <property type="entry name" value="SPINDLE AND KINETOCHORE-ASSOCIATED PROTEIN 3"/>
    <property type="match status" value="1"/>
</dbReference>
<protein>
    <recommendedName>
        <fullName evidence="6">ubiquitinyl hydrolase 1</fullName>
        <ecNumber evidence="6">3.4.19.12</ecNumber>
    </recommendedName>
</protein>
<evidence type="ECO:0000256" key="11">
    <source>
        <dbReference type="ARBA" id="ARBA00022701"/>
    </source>
</evidence>
<keyword evidence="17" id="KW-0206">Cytoskeleton</keyword>
<keyword evidence="15" id="KW-0788">Thiol protease</keyword>
<sequence length="768" mass="87713">MDDSIRVFCKTLASFCNHLQSSCDALKQSLQRRPIPLDSASSTFVQCLNRRVSSTNSDLNLLESMSFGTVSFEELLGNCNEVYKKNQSDLAELEDRLRNFGYIPEPDIDEEDEASDYSSAPLGLELKTVDTDPLLEDSLSLQDLGLSDVCLATIASDANRKVDSLDISLPEPMNLSAEKQHGLKGQYGPASKFLEVIEGEVGDDPKSVGAPKSVINVSKDDYESLPSYMRTLASWEDLLGAVEKMNSILSQKQKIEEGNFFHQDELASLGFGWYLNISVQEDEDMLVPHSELVEGPQPLQGPQPMEIIAQPETVSRTENQQVEEPQTSRFTWTIENFSRVNTKKHYSEVFVVGGYKWRVLIFPKGNNVDYLSMYLDVADSATLPYGWSRYAQFSLAVVNQFHGKLTIRKDTQHQFNARESDWGFTSFMPLSELYDPSRGFLVNDTCVIEADVAVRRIIDYWTYDSKKETGYVGLKNQGATCYMNSLLQTLYHIPYFRKAVYHMPTTENDMPSGSIPLALQSLFYKLQYNETSVATKELTKSFGWDTYDSFMQHDVQELNRVLCEKLEDKMKGTVVEGTIQQLFEGHHMNYIECINVDFKSTRKESFYDLQLDVKGCRDVYASFDKYVEVERLEGDNKYQAEEHGLQDAKKGVLFIDFPPVLQLQLKRFEYDFMRDTMVKINDRYEFPLQLDLDREDGKYLSPDADRSVRNLYTLHRTALGNLGYAAYISHCGDGNRLVWDWDDSSTLLLFLPHPALLNLKNKRNSRKI</sequence>
<evidence type="ECO:0000256" key="19">
    <source>
        <dbReference type="ARBA" id="ARBA00023328"/>
    </source>
</evidence>
<dbReference type="GO" id="GO:0004843">
    <property type="term" value="F:cysteine-type deubiquitinase activity"/>
    <property type="evidence" value="ECO:0007669"/>
    <property type="project" value="UniProtKB-EC"/>
</dbReference>
<dbReference type="GO" id="GO:0016579">
    <property type="term" value="P:protein deubiquitination"/>
    <property type="evidence" value="ECO:0007669"/>
    <property type="project" value="InterPro"/>
</dbReference>
<dbReference type="PROSITE" id="PS50144">
    <property type="entry name" value="MATH"/>
    <property type="match status" value="1"/>
</dbReference>
<evidence type="ECO:0000256" key="15">
    <source>
        <dbReference type="ARBA" id="ARBA00022807"/>
    </source>
</evidence>
<dbReference type="AlphaFoldDB" id="A0A4S4EKY9"/>
<dbReference type="SUPFAM" id="SSF54001">
    <property type="entry name" value="Cysteine proteinases"/>
    <property type="match status" value="1"/>
</dbReference>
<keyword evidence="9" id="KW-0132">Cell division</keyword>
<evidence type="ECO:0000259" key="20">
    <source>
        <dbReference type="PROSITE" id="PS50144"/>
    </source>
</evidence>
<dbReference type="Pfam" id="PF00443">
    <property type="entry name" value="UCH"/>
    <property type="match status" value="1"/>
</dbReference>
<evidence type="ECO:0000256" key="18">
    <source>
        <dbReference type="ARBA" id="ARBA00023306"/>
    </source>
</evidence>
<name>A0A4S4EKY9_CAMSN</name>
<dbReference type="Pfam" id="PF22486">
    <property type="entry name" value="MATH_2"/>
    <property type="match status" value="1"/>
</dbReference>
<evidence type="ECO:0000259" key="21">
    <source>
        <dbReference type="PROSITE" id="PS50235"/>
    </source>
</evidence>
<dbReference type="GO" id="GO:0000940">
    <property type="term" value="C:outer kinetochore"/>
    <property type="evidence" value="ECO:0007669"/>
    <property type="project" value="InterPro"/>
</dbReference>
<evidence type="ECO:0000256" key="13">
    <source>
        <dbReference type="ARBA" id="ARBA00022786"/>
    </source>
</evidence>
<comment type="similarity">
    <text evidence="5">Belongs to the peptidase C19 family.</text>
</comment>
<keyword evidence="7" id="KW-0158">Chromosome</keyword>
<evidence type="ECO:0000313" key="23">
    <source>
        <dbReference type="Proteomes" id="UP000306102"/>
    </source>
</evidence>
<dbReference type="FunFam" id="2.60.210.10:FF:000005">
    <property type="entry name" value="Ubiquitin carboxyl-terminal hydrolase 13"/>
    <property type="match status" value="1"/>
</dbReference>
<evidence type="ECO:0000256" key="16">
    <source>
        <dbReference type="ARBA" id="ARBA00022838"/>
    </source>
</evidence>
<dbReference type="GO" id="GO:0005876">
    <property type="term" value="C:spindle microtubule"/>
    <property type="evidence" value="ECO:0007669"/>
    <property type="project" value="TreeGrafter"/>
</dbReference>
<evidence type="ECO:0000256" key="7">
    <source>
        <dbReference type="ARBA" id="ARBA00022454"/>
    </source>
</evidence>
<keyword evidence="14" id="KW-0378">Hydrolase</keyword>
<dbReference type="EMBL" id="SDRB02003872">
    <property type="protein sequence ID" value="THG16745.1"/>
    <property type="molecule type" value="Genomic_DNA"/>
</dbReference>
<dbReference type="SUPFAM" id="SSF49599">
    <property type="entry name" value="TRAF domain-like"/>
    <property type="match status" value="1"/>
</dbReference>
<dbReference type="Gene3D" id="3.90.70.10">
    <property type="entry name" value="Cysteine proteinases"/>
    <property type="match status" value="1"/>
</dbReference>
<dbReference type="InterPro" id="IPR018200">
    <property type="entry name" value="USP_CS"/>
</dbReference>
<dbReference type="Proteomes" id="UP000306102">
    <property type="component" value="Unassembled WGS sequence"/>
</dbReference>
<evidence type="ECO:0000256" key="17">
    <source>
        <dbReference type="ARBA" id="ARBA00023212"/>
    </source>
</evidence>
<evidence type="ECO:0000256" key="9">
    <source>
        <dbReference type="ARBA" id="ARBA00022618"/>
    </source>
</evidence>
<evidence type="ECO:0000256" key="6">
    <source>
        <dbReference type="ARBA" id="ARBA00012759"/>
    </source>
</evidence>
<evidence type="ECO:0000313" key="22">
    <source>
        <dbReference type="EMBL" id="THG16745.1"/>
    </source>
</evidence>
<keyword evidence="8" id="KW-0963">Cytoplasm</keyword>
<reference evidence="22 23" key="1">
    <citation type="journal article" date="2018" name="Proc. Natl. Acad. Sci. U.S.A.">
        <title>Draft genome sequence of Camellia sinensis var. sinensis provides insights into the evolution of the tea genome and tea quality.</title>
        <authorList>
            <person name="Wei C."/>
            <person name="Yang H."/>
            <person name="Wang S."/>
            <person name="Zhao J."/>
            <person name="Liu C."/>
            <person name="Gao L."/>
            <person name="Xia E."/>
            <person name="Lu Y."/>
            <person name="Tai Y."/>
            <person name="She G."/>
            <person name="Sun J."/>
            <person name="Cao H."/>
            <person name="Tong W."/>
            <person name="Gao Q."/>
            <person name="Li Y."/>
            <person name="Deng W."/>
            <person name="Jiang X."/>
            <person name="Wang W."/>
            <person name="Chen Q."/>
            <person name="Zhang S."/>
            <person name="Li H."/>
            <person name="Wu J."/>
            <person name="Wang P."/>
            <person name="Li P."/>
            <person name="Shi C."/>
            <person name="Zheng F."/>
            <person name="Jian J."/>
            <person name="Huang B."/>
            <person name="Shan D."/>
            <person name="Shi M."/>
            <person name="Fang C."/>
            <person name="Yue Y."/>
            <person name="Li F."/>
            <person name="Li D."/>
            <person name="Wei S."/>
            <person name="Han B."/>
            <person name="Jiang C."/>
            <person name="Yin Y."/>
            <person name="Xia T."/>
            <person name="Zhang Z."/>
            <person name="Bennetzen J.L."/>
            <person name="Zhao S."/>
            <person name="Wan X."/>
        </authorList>
    </citation>
    <scope>NUCLEOTIDE SEQUENCE [LARGE SCALE GENOMIC DNA]</scope>
    <source>
        <strain evidence="23">cv. Shuchazao</strain>
        <tissue evidence="22">Leaf</tissue>
    </source>
</reference>
<dbReference type="InterPro" id="IPR028889">
    <property type="entry name" value="USP"/>
</dbReference>
<keyword evidence="23" id="KW-1185">Reference proteome</keyword>
<keyword evidence="10" id="KW-0645">Protease</keyword>
<comment type="catalytic activity">
    <reaction evidence="1">
        <text>Thiol-dependent hydrolysis of ester, thioester, amide, peptide and isopeptide bonds formed by the C-terminal Gly of ubiquitin (a 76-residue protein attached to proteins as an intracellular targeting signal).</text>
        <dbReference type="EC" id="3.4.19.12"/>
    </reaction>
</comment>
<dbReference type="Gene3D" id="2.60.210.10">
    <property type="entry name" value="Apoptosis, Tumor Necrosis Factor Receptor Associated Protein 2, Chain A"/>
    <property type="match status" value="1"/>
</dbReference>
<dbReference type="CDD" id="cd02659">
    <property type="entry name" value="peptidase_C19C"/>
    <property type="match status" value="1"/>
</dbReference>
<evidence type="ECO:0000256" key="12">
    <source>
        <dbReference type="ARBA" id="ARBA00022776"/>
    </source>
</evidence>